<reference evidence="1" key="1">
    <citation type="journal article" date="2021" name="Microb. Physiol.">
        <title>Proteogenomic Insights into the Physiology of Marine, Sulfate-Reducing, Filamentous Desulfonema limicola and Desulfonema magnum.</title>
        <authorList>
            <person name="Schnaars V."/>
            <person name="Wohlbrand L."/>
            <person name="Scheve S."/>
            <person name="Hinrichs C."/>
            <person name="Reinhardt R."/>
            <person name="Rabus R."/>
        </authorList>
    </citation>
    <scope>NUCLEOTIDE SEQUENCE</scope>
    <source>
        <strain evidence="1">4be13</strain>
    </source>
</reference>
<evidence type="ECO:0000313" key="2">
    <source>
        <dbReference type="Proteomes" id="UP000663722"/>
    </source>
</evidence>
<dbReference type="AlphaFoldDB" id="A0A975GKY3"/>
<proteinExistence type="predicted"/>
<organism evidence="1 2">
    <name type="scientific">Desulfonema magnum</name>
    <dbReference type="NCBI Taxonomy" id="45655"/>
    <lineage>
        <taxon>Bacteria</taxon>
        <taxon>Pseudomonadati</taxon>
        <taxon>Thermodesulfobacteriota</taxon>
        <taxon>Desulfobacteria</taxon>
        <taxon>Desulfobacterales</taxon>
        <taxon>Desulfococcaceae</taxon>
        <taxon>Desulfonema</taxon>
    </lineage>
</organism>
<dbReference type="Proteomes" id="UP000663722">
    <property type="component" value="Chromosome"/>
</dbReference>
<accession>A0A975GKY3</accession>
<name>A0A975GKY3_9BACT</name>
<evidence type="ECO:0000313" key="1">
    <source>
        <dbReference type="EMBL" id="QTA85271.1"/>
    </source>
</evidence>
<dbReference type="EMBL" id="CP061800">
    <property type="protein sequence ID" value="QTA85271.1"/>
    <property type="molecule type" value="Genomic_DNA"/>
</dbReference>
<dbReference type="KEGG" id="dmm:dnm_012760"/>
<sequence>MGNNDEFYRSDTKKSAGLGLSLLKTFLMRGVFKACAESAYSSFFKKYAKF</sequence>
<keyword evidence="2" id="KW-1185">Reference proteome</keyword>
<protein>
    <submittedName>
        <fullName evidence="1">Uncharacterized protein</fullName>
    </submittedName>
</protein>
<gene>
    <name evidence="1" type="ORF">dnm_012760</name>
</gene>